<sequence length="249" mass="28256">MKIKDVEIQQLEAKVARFRQQHELGRGRPIDVEKLLLRLGVRTVFKPLDGLFSGMAIRHDGKSFMLVNSDHSRGKQNFTMVHELYHLFVQPNFTPHPSQAGRFGSQTDPEELFADWFAALLLMPEPHILVAADEAGEMEPTPHLTLKTVVKLEQDFQCSRQALLVRLETMGLITRALREEWAANPAATARQFGAPTELYRTTPYRKSIGDYVPLASQAYEEDLITETDYANILRDFGLDLSYIGTETPD</sequence>
<keyword evidence="3" id="KW-1185">Reference proteome</keyword>
<dbReference type="PANTHER" id="PTHR43236">
    <property type="entry name" value="ANTITOXIN HIGA1"/>
    <property type="match status" value="1"/>
</dbReference>
<reference evidence="2 3" key="1">
    <citation type="submission" date="2020-11" db="EMBL/GenBank/DDBJ databases">
        <authorList>
            <person name="Kim M.K."/>
        </authorList>
    </citation>
    <scope>NUCLEOTIDE SEQUENCE [LARGE SCALE GENOMIC DNA]</scope>
    <source>
        <strain evidence="2 3">BT662</strain>
    </source>
</reference>
<dbReference type="EMBL" id="JADQDM010000007">
    <property type="protein sequence ID" value="MBF9222488.1"/>
    <property type="molecule type" value="Genomic_DNA"/>
</dbReference>
<proteinExistence type="predicted"/>
<dbReference type="Proteomes" id="UP000618931">
    <property type="component" value="Unassembled WGS sequence"/>
</dbReference>
<comment type="caution">
    <text evidence="2">The sequence shown here is derived from an EMBL/GenBank/DDBJ whole genome shotgun (WGS) entry which is preliminary data.</text>
</comment>
<accession>A0ABS0I6A8</accession>
<evidence type="ECO:0000259" key="1">
    <source>
        <dbReference type="Pfam" id="PF06114"/>
    </source>
</evidence>
<dbReference type="PANTHER" id="PTHR43236:SF1">
    <property type="entry name" value="BLL7220 PROTEIN"/>
    <property type="match status" value="1"/>
</dbReference>
<dbReference type="RefSeq" id="WP_196293929.1">
    <property type="nucleotide sequence ID" value="NZ_JADQDM010000007.1"/>
</dbReference>
<evidence type="ECO:0000313" key="2">
    <source>
        <dbReference type="EMBL" id="MBF9222488.1"/>
    </source>
</evidence>
<protein>
    <submittedName>
        <fullName evidence="2">ImmA/IrrE family metallo-endopeptidase</fullName>
    </submittedName>
</protein>
<organism evidence="2 3">
    <name type="scientific">Hymenobacter ruricola</name>
    <dbReference type="NCBI Taxonomy" id="2791023"/>
    <lineage>
        <taxon>Bacteria</taxon>
        <taxon>Pseudomonadati</taxon>
        <taxon>Bacteroidota</taxon>
        <taxon>Cytophagia</taxon>
        <taxon>Cytophagales</taxon>
        <taxon>Hymenobacteraceae</taxon>
        <taxon>Hymenobacter</taxon>
    </lineage>
</organism>
<dbReference type="InterPro" id="IPR052345">
    <property type="entry name" value="Rad_response_metalloprotease"/>
</dbReference>
<gene>
    <name evidence="2" type="ORF">I2H31_15400</name>
</gene>
<dbReference type="Pfam" id="PF06114">
    <property type="entry name" value="Peptidase_M78"/>
    <property type="match status" value="1"/>
</dbReference>
<dbReference type="Gene3D" id="1.10.10.2910">
    <property type="match status" value="1"/>
</dbReference>
<name>A0ABS0I6A8_9BACT</name>
<feature type="domain" description="IrrE N-terminal-like" evidence="1">
    <location>
        <begin position="38"/>
        <end position="167"/>
    </location>
</feature>
<dbReference type="InterPro" id="IPR010359">
    <property type="entry name" value="IrrE_HExxH"/>
</dbReference>
<evidence type="ECO:0000313" key="3">
    <source>
        <dbReference type="Proteomes" id="UP000618931"/>
    </source>
</evidence>